<gene>
    <name evidence="1" type="ORF">C7U56_03795</name>
</gene>
<name>A0A2T3FUW7_9CLOT</name>
<dbReference type="AlphaFoldDB" id="A0A2T3FUW7"/>
<dbReference type="EMBL" id="PYLO01000001">
    <property type="protein sequence ID" value="PST39049.1"/>
    <property type="molecule type" value="Genomic_DNA"/>
</dbReference>
<dbReference type="Proteomes" id="UP000241048">
    <property type="component" value="Unassembled WGS sequence"/>
</dbReference>
<sequence length="132" mass="14718">MKRLAWLSVEDYAATQMELVVVSAMKGYLRRMPEKEAFKKVEAILDPKVIRLAGDDGAPMPIQSNVDGAKLATFIDAAVADSIREQEKREDDLSKAGVTMLGNVDGKSMVEQMSPQFLEFVLDAYRSLKYTQ</sequence>
<evidence type="ECO:0000313" key="2">
    <source>
        <dbReference type="Proteomes" id="UP000241048"/>
    </source>
</evidence>
<proteinExistence type="predicted"/>
<organism evidence="1 2">
    <name type="scientific">Clostridium fessum</name>
    <dbReference type="NCBI Taxonomy" id="2126740"/>
    <lineage>
        <taxon>Bacteria</taxon>
        <taxon>Bacillati</taxon>
        <taxon>Bacillota</taxon>
        <taxon>Clostridia</taxon>
        <taxon>Eubacteriales</taxon>
        <taxon>Clostridiaceae</taxon>
        <taxon>Clostridium</taxon>
    </lineage>
</organism>
<reference evidence="1 2" key="1">
    <citation type="submission" date="2018-03" db="EMBL/GenBank/DDBJ databases">
        <title>Lachnoclostridium SNUG30386 gen.nov., sp.nov., isolated from human faeces.</title>
        <authorList>
            <person name="Seo B."/>
            <person name="Jeon K."/>
            <person name="Ko G."/>
        </authorList>
    </citation>
    <scope>NUCLEOTIDE SEQUENCE [LARGE SCALE GENOMIC DNA]</scope>
    <source>
        <strain evidence="1 2">SNUG30386</strain>
    </source>
</reference>
<protein>
    <submittedName>
        <fullName evidence="1">Uncharacterized protein</fullName>
    </submittedName>
</protein>
<accession>A0A2T3FUW7</accession>
<keyword evidence="2" id="KW-1185">Reference proteome</keyword>
<comment type="caution">
    <text evidence="1">The sequence shown here is derived from an EMBL/GenBank/DDBJ whole genome shotgun (WGS) entry which is preliminary data.</text>
</comment>
<dbReference type="RefSeq" id="WP_107000198.1">
    <property type="nucleotide sequence ID" value="NZ_PYLO01000001.1"/>
</dbReference>
<evidence type="ECO:0000313" key="1">
    <source>
        <dbReference type="EMBL" id="PST39049.1"/>
    </source>
</evidence>